<dbReference type="InterPro" id="IPR051403">
    <property type="entry name" value="NosZ/Cyto_c_oxidase_sub2"/>
</dbReference>
<dbReference type="PROSITE" id="PS50857">
    <property type="entry name" value="COX2_CUA"/>
    <property type="match status" value="1"/>
</dbReference>
<proteinExistence type="predicted"/>
<reference evidence="6 7" key="2">
    <citation type="submission" date="2024-09" db="EMBL/GenBank/DDBJ databases">
        <title>Draft genome sequence of Candidatus Magnetaquicoccaceae bacterium FCR-1.</title>
        <authorList>
            <person name="Shimoshige H."/>
            <person name="Shimamura S."/>
            <person name="Taoka A."/>
            <person name="Kobayashi H."/>
            <person name="Maekawa T."/>
        </authorList>
    </citation>
    <scope>NUCLEOTIDE SEQUENCE [LARGE SCALE GENOMIC DNA]</scope>
    <source>
        <strain evidence="6 7">FCR-1</strain>
    </source>
</reference>
<feature type="domain" description="Cytochrome oxidase subunit II copper A binding" evidence="5">
    <location>
        <begin position="88"/>
        <end position="178"/>
    </location>
</feature>
<comment type="caution">
    <text evidence="6">The sequence shown here is derived from an EMBL/GenBank/DDBJ whole genome shotgun (WGS) entry which is preliminary data.</text>
</comment>
<evidence type="ECO:0000259" key="5">
    <source>
        <dbReference type="PROSITE" id="PS50857"/>
    </source>
</evidence>
<keyword evidence="3" id="KW-0186">Copper</keyword>
<evidence type="ECO:0000313" key="7">
    <source>
        <dbReference type="Proteomes" id="UP001628193"/>
    </source>
</evidence>
<dbReference type="RefSeq" id="WP_420904401.1">
    <property type="nucleotide sequence ID" value="NZ_BAAFGK010000004.1"/>
</dbReference>
<comment type="subcellular location">
    <subcellularLocation>
        <location evidence="1">Cell envelope</location>
    </subcellularLocation>
</comment>
<keyword evidence="4" id="KW-0472">Membrane</keyword>
<reference evidence="6 7" key="1">
    <citation type="submission" date="2024-05" db="EMBL/GenBank/DDBJ databases">
        <authorList>
            <consortium name="Candidatus Magnetaquicoccaceae bacterium FCR-1 genome sequencing consortium"/>
            <person name="Shimoshige H."/>
            <person name="Shimamura S."/>
            <person name="Taoka A."/>
            <person name="Kobayashi H."/>
            <person name="Maekawa T."/>
        </authorList>
    </citation>
    <scope>NUCLEOTIDE SEQUENCE [LARGE SCALE GENOMIC DNA]</scope>
    <source>
        <strain evidence="6 7">FCR-1</strain>
    </source>
</reference>
<keyword evidence="4" id="KW-0812">Transmembrane</keyword>
<dbReference type="PANTHER" id="PTHR42838:SF2">
    <property type="entry name" value="NITROUS-OXIDE REDUCTASE"/>
    <property type="match status" value="1"/>
</dbReference>
<keyword evidence="2" id="KW-0479">Metal-binding</keyword>
<sequence length="178" mass="20627">MSILPPSRRLWWKEPVHGIEMIWIIIALLWCLVLFLWMPYWHLYGKQNLSNESYKTPPEVFESKANAMAKAHTVRTDAKSNIPVVHPPAGSDVYMLGRLWQWWPILELEKNKSYRLHISSLDWQHGFSLQPTNINLQILPGYETVVTITPDQSGEFAIVCNEYCGVGHHTMLGKIFVK</sequence>
<dbReference type="EMBL" id="BAAFGK010000004">
    <property type="protein sequence ID" value="GAB0056680.1"/>
    <property type="molecule type" value="Genomic_DNA"/>
</dbReference>
<dbReference type="PANTHER" id="PTHR42838">
    <property type="entry name" value="CYTOCHROME C OXIDASE SUBUNIT II"/>
    <property type="match status" value="1"/>
</dbReference>
<dbReference type="Proteomes" id="UP001628193">
    <property type="component" value="Unassembled WGS sequence"/>
</dbReference>
<evidence type="ECO:0000256" key="2">
    <source>
        <dbReference type="ARBA" id="ARBA00022723"/>
    </source>
</evidence>
<dbReference type="Gene3D" id="2.60.40.420">
    <property type="entry name" value="Cupredoxins - blue copper proteins"/>
    <property type="match status" value="1"/>
</dbReference>
<evidence type="ECO:0000256" key="3">
    <source>
        <dbReference type="ARBA" id="ARBA00023008"/>
    </source>
</evidence>
<organism evidence="6 7">
    <name type="scientific">Candidatus Magnetaquiglobus chichijimensis</name>
    <dbReference type="NCBI Taxonomy" id="3141448"/>
    <lineage>
        <taxon>Bacteria</taxon>
        <taxon>Pseudomonadati</taxon>
        <taxon>Pseudomonadota</taxon>
        <taxon>Magnetococcia</taxon>
        <taxon>Magnetococcales</taxon>
        <taxon>Candidatus Magnetaquicoccaceae</taxon>
        <taxon>Candidatus Magnetaquiglobus</taxon>
    </lineage>
</organism>
<evidence type="ECO:0000256" key="4">
    <source>
        <dbReference type="SAM" id="Phobius"/>
    </source>
</evidence>
<dbReference type="InterPro" id="IPR008972">
    <property type="entry name" value="Cupredoxin"/>
</dbReference>
<gene>
    <name evidence="6" type="ORF">SIID45300_00988</name>
</gene>
<feature type="transmembrane region" description="Helical" evidence="4">
    <location>
        <begin position="21"/>
        <end position="41"/>
    </location>
</feature>
<keyword evidence="4" id="KW-1133">Transmembrane helix</keyword>
<keyword evidence="7" id="KW-1185">Reference proteome</keyword>
<dbReference type="SUPFAM" id="SSF49503">
    <property type="entry name" value="Cupredoxins"/>
    <property type="match status" value="1"/>
</dbReference>
<protein>
    <recommendedName>
        <fullName evidence="5">Cytochrome oxidase subunit II copper A binding domain-containing protein</fullName>
    </recommendedName>
</protein>
<dbReference type="InterPro" id="IPR002429">
    <property type="entry name" value="CcO_II-like_C"/>
</dbReference>
<accession>A0ABQ0C718</accession>
<evidence type="ECO:0000313" key="6">
    <source>
        <dbReference type="EMBL" id="GAB0056680.1"/>
    </source>
</evidence>
<name>A0ABQ0C718_9PROT</name>
<evidence type="ECO:0000256" key="1">
    <source>
        <dbReference type="ARBA" id="ARBA00004196"/>
    </source>
</evidence>
<dbReference type="CDD" id="cd13917">
    <property type="entry name" value="CuRO_HCO_II_like_4"/>
    <property type="match status" value="1"/>
</dbReference>